<sequence length="452" mass="52832">MRFLQHWVLAGKNIKKSSKMLDKTGNVFFRCVQEFFCEQLDHFPKQVNYDFNDFTIKGICSSRLPDYVGDSITNEIIYIWLEREKPMLCGRQLMIRSFFVRDFIGRKVMASLPNKENESWRFIFEGGHQISMNEKFSYLKETLHPDDLGGFCSSNIQSILMNPIYAYGQWFQPNDVCEERHKVFLYLCAISDNEWNEVSISKIYDKFLDFLRKNICITMEAPSLISKSEYYKILLIHIVNFRSFLKGEDEPVLSKDLLQTMNSRYVYLPYLWELIPPNTYKNRFSANNFKKQINEAMKENDSYIKGILWENAIAYVLNNIEGLKITGRRIRTCNQEIDISLVNISLDDQLWQLGAYILVECKNWSSRVGVHQIRNIAHISNLKGNRTAILFASNGITSDAQREIYRLAIEGCFIVCVTVDDLLQMTSAKECKILILDKWNLLQENVELTTIL</sequence>
<name>A0A3E3EAU3_9FIRM</name>
<dbReference type="GO" id="GO:0003677">
    <property type="term" value="F:DNA binding"/>
    <property type="evidence" value="ECO:0007669"/>
    <property type="project" value="InterPro"/>
</dbReference>
<dbReference type="Pfam" id="PF04471">
    <property type="entry name" value="Mrr_cat"/>
    <property type="match status" value="1"/>
</dbReference>
<dbReference type="EMBL" id="QUSL01000022">
    <property type="protein sequence ID" value="RGD83654.1"/>
    <property type="molecule type" value="Genomic_DNA"/>
</dbReference>
<proteinExistence type="predicted"/>
<accession>A0A3E3EAU3</accession>
<reference evidence="2 3" key="1">
    <citation type="submission" date="2018-08" db="EMBL/GenBank/DDBJ databases">
        <title>A genome reference for cultivated species of the human gut microbiota.</title>
        <authorList>
            <person name="Zou Y."/>
            <person name="Xue W."/>
            <person name="Luo G."/>
        </authorList>
    </citation>
    <scope>NUCLEOTIDE SEQUENCE [LARGE SCALE GENOMIC DNA]</scope>
    <source>
        <strain evidence="2 3">OM06-4</strain>
    </source>
</reference>
<dbReference type="AlphaFoldDB" id="A0A3E3EAU3"/>
<dbReference type="InterPro" id="IPR011335">
    <property type="entry name" value="Restrct_endonuc-II-like"/>
</dbReference>
<dbReference type="InterPro" id="IPR007560">
    <property type="entry name" value="Restrct_endonuc_IV_Mrr"/>
</dbReference>
<dbReference type="Proteomes" id="UP000261032">
    <property type="component" value="Unassembled WGS sequence"/>
</dbReference>
<evidence type="ECO:0000313" key="2">
    <source>
        <dbReference type="EMBL" id="RGD83654.1"/>
    </source>
</evidence>
<dbReference type="GO" id="GO:0009307">
    <property type="term" value="P:DNA restriction-modification system"/>
    <property type="evidence" value="ECO:0007669"/>
    <property type="project" value="InterPro"/>
</dbReference>
<evidence type="ECO:0000259" key="1">
    <source>
        <dbReference type="Pfam" id="PF04471"/>
    </source>
</evidence>
<dbReference type="GO" id="GO:0004519">
    <property type="term" value="F:endonuclease activity"/>
    <property type="evidence" value="ECO:0007669"/>
    <property type="project" value="InterPro"/>
</dbReference>
<protein>
    <recommendedName>
        <fullName evidence="1">Restriction endonuclease type IV Mrr domain-containing protein</fullName>
    </recommendedName>
</protein>
<evidence type="ECO:0000313" key="3">
    <source>
        <dbReference type="Proteomes" id="UP000261032"/>
    </source>
</evidence>
<gene>
    <name evidence="2" type="ORF">DXB93_12725</name>
</gene>
<dbReference type="SUPFAM" id="SSF52980">
    <property type="entry name" value="Restriction endonuclease-like"/>
    <property type="match status" value="1"/>
</dbReference>
<organism evidence="2 3">
    <name type="scientific">Thomasclavelia ramosa</name>
    <dbReference type="NCBI Taxonomy" id="1547"/>
    <lineage>
        <taxon>Bacteria</taxon>
        <taxon>Bacillati</taxon>
        <taxon>Bacillota</taxon>
        <taxon>Erysipelotrichia</taxon>
        <taxon>Erysipelotrichales</taxon>
        <taxon>Coprobacillaceae</taxon>
        <taxon>Thomasclavelia</taxon>
    </lineage>
</organism>
<feature type="domain" description="Restriction endonuclease type IV Mrr" evidence="1">
    <location>
        <begin position="335"/>
        <end position="422"/>
    </location>
</feature>
<comment type="caution">
    <text evidence="2">The sequence shown here is derived from an EMBL/GenBank/DDBJ whole genome shotgun (WGS) entry which is preliminary data.</text>
</comment>